<feature type="compositionally biased region" description="Low complexity" evidence="1">
    <location>
        <begin position="28"/>
        <end position="40"/>
    </location>
</feature>
<evidence type="ECO:0000313" key="3">
    <source>
        <dbReference type="Proteomes" id="UP001175001"/>
    </source>
</evidence>
<evidence type="ECO:0000256" key="1">
    <source>
        <dbReference type="SAM" id="MobiDB-lite"/>
    </source>
</evidence>
<proteinExistence type="predicted"/>
<dbReference type="EMBL" id="JAUJDW010000105">
    <property type="protein sequence ID" value="KAK0638006.1"/>
    <property type="molecule type" value="Genomic_DNA"/>
</dbReference>
<accession>A0AA39XQT3</accession>
<gene>
    <name evidence="2" type="ORF">DIS24_g10248</name>
</gene>
<reference evidence="2" key="1">
    <citation type="submission" date="2023-06" db="EMBL/GenBank/DDBJ databases">
        <title>Multi-omics analyses reveal the molecular pathogenesis toolkit of Lasiodiplodia hormozganensis, a cross-kingdom pathogen.</title>
        <authorList>
            <person name="Felix C."/>
            <person name="Meneses R."/>
            <person name="Goncalves M.F.M."/>
            <person name="Tilleman L."/>
            <person name="Duarte A.S."/>
            <person name="Jorrin-Novo J.V."/>
            <person name="Van De Peer Y."/>
            <person name="Deforce D."/>
            <person name="Van Nieuwerburgh F."/>
            <person name="Esteves A.C."/>
            <person name="Alves A."/>
        </authorList>
    </citation>
    <scope>NUCLEOTIDE SEQUENCE</scope>
    <source>
        <strain evidence="2">CBS 339.90</strain>
    </source>
</reference>
<comment type="caution">
    <text evidence="2">The sequence shown here is derived from an EMBL/GenBank/DDBJ whole genome shotgun (WGS) entry which is preliminary data.</text>
</comment>
<organism evidence="2 3">
    <name type="scientific">Lasiodiplodia hormozganensis</name>
    <dbReference type="NCBI Taxonomy" id="869390"/>
    <lineage>
        <taxon>Eukaryota</taxon>
        <taxon>Fungi</taxon>
        <taxon>Dikarya</taxon>
        <taxon>Ascomycota</taxon>
        <taxon>Pezizomycotina</taxon>
        <taxon>Dothideomycetes</taxon>
        <taxon>Dothideomycetes incertae sedis</taxon>
        <taxon>Botryosphaeriales</taxon>
        <taxon>Botryosphaeriaceae</taxon>
        <taxon>Lasiodiplodia</taxon>
    </lineage>
</organism>
<dbReference type="Proteomes" id="UP001175001">
    <property type="component" value="Unassembled WGS sequence"/>
</dbReference>
<feature type="region of interest" description="Disordered" evidence="1">
    <location>
        <begin position="1"/>
        <end position="46"/>
    </location>
</feature>
<name>A0AA39XQT3_9PEZI</name>
<keyword evidence="3" id="KW-1185">Reference proteome</keyword>
<evidence type="ECO:0000313" key="2">
    <source>
        <dbReference type="EMBL" id="KAK0638006.1"/>
    </source>
</evidence>
<dbReference type="AlphaFoldDB" id="A0AA39XQT3"/>
<sequence length="192" mass="21594">MSKSDGPRSPANDPIASDAQPVAKRARAAAATAKSTGKTASIDDPDFETTVLKPRGVEFSQAPSQAYNQVPFQHFGTEIAPDAGKAAHYQKRLSHKIELFIDGGPSFNGKIEDEFTTTESWSHVERRYANLVMTFLLRQDRMSTKRKKARMFTAKKRDEEFILPIPKLFWYPPPIVHEDADTKHFDFNLGIL</sequence>
<protein>
    <submittedName>
        <fullName evidence="2">Uncharacterized protein</fullName>
    </submittedName>
</protein>